<evidence type="ECO:0000313" key="9">
    <source>
        <dbReference type="Proteomes" id="UP000193925"/>
    </source>
</evidence>
<evidence type="ECO:0000313" key="8">
    <source>
        <dbReference type="EMBL" id="SMH64283.1"/>
    </source>
</evidence>
<feature type="compositionally biased region" description="Polar residues" evidence="5">
    <location>
        <begin position="1"/>
        <end position="16"/>
    </location>
</feature>
<evidence type="ECO:0000313" key="7">
    <source>
        <dbReference type="EMBL" id="CDQ10255.1"/>
    </source>
</evidence>
<dbReference type="GO" id="GO:0008324">
    <property type="term" value="F:monoatomic cation transmembrane transporter activity"/>
    <property type="evidence" value="ECO:0007669"/>
    <property type="project" value="InterPro"/>
</dbReference>
<dbReference type="EMBL" id="CCCS020000035">
    <property type="protein sequence ID" value="CDQ10255.1"/>
    <property type="molecule type" value="Genomic_DNA"/>
</dbReference>
<dbReference type="Proteomes" id="UP000193925">
    <property type="component" value="Chromosome AFERRI"/>
</dbReference>
<evidence type="ECO:0000256" key="5">
    <source>
        <dbReference type="SAM" id="MobiDB-lite"/>
    </source>
</evidence>
<reference evidence="8 9" key="3">
    <citation type="submission" date="2017-03" db="EMBL/GenBank/DDBJ databases">
        <authorList>
            <person name="Regsiter A."/>
            <person name="William W."/>
        </authorList>
    </citation>
    <scope>NUCLEOTIDE SEQUENCE [LARGE SCALE GENOMIC DNA]</scope>
    <source>
        <strain evidence="8">PRJEB5721</strain>
    </source>
</reference>
<organism evidence="7">
    <name type="scientific">Acidithiobacillus ferrivorans</name>
    <dbReference type="NCBI Taxonomy" id="160808"/>
    <lineage>
        <taxon>Bacteria</taxon>
        <taxon>Pseudomonadati</taxon>
        <taxon>Pseudomonadota</taxon>
        <taxon>Acidithiobacillia</taxon>
        <taxon>Acidithiobacillales</taxon>
        <taxon>Acidithiobacillaceae</taxon>
        <taxon>Acidithiobacillus</taxon>
    </lineage>
</organism>
<accession>A0A060UP82</accession>
<protein>
    <submittedName>
        <fullName evidence="7">Cation diffusion facilitator family transporter</fullName>
    </submittedName>
    <submittedName>
        <fullName evidence="8">Co/Zn/Cd cation efflux protein CzcD</fullName>
    </submittedName>
</protein>
<reference evidence="7" key="2">
    <citation type="submission" date="2014-07" db="EMBL/GenBank/DDBJ databases">
        <title>Initial genome analysis of the psychrotolerant acidophile Acidithiobacillus ferrivorans CF27: insights into iron and sulfur oxidation pathways and into biofilm formation.</title>
        <authorList>
            <person name="Talla E."/>
            <person name="Hedrich S."/>
            <person name="Mangenot S."/>
            <person name="Ji B."/>
            <person name="Johnson D.B."/>
            <person name="Barbe V."/>
            <person name="Bonnefoy V."/>
        </authorList>
    </citation>
    <scope>NUCLEOTIDE SEQUENCE [LARGE SCALE GENOMIC DNA]</scope>
    <source>
        <strain evidence="7">CF27</strain>
    </source>
</reference>
<proteinExistence type="predicted"/>
<evidence type="ECO:0000256" key="1">
    <source>
        <dbReference type="ARBA" id="ARBA00004141"/>
    </source>
</evidence>
<dbReference type="Pfam" id="PF01545">
    <property type="entry name" value="Cation_efflux"/>
    <property type="match status" value="1"/>
</dbReference>
<feature type="region of interest" description="Disordered" evidence="5">
    <location>
        <begin position="1"/>
        <end position="21"/>
    </location>
</feature>
<dbReference type="Gene3D" id="1.20.1510.10">
    <property type="entry name" value="Cation efflux protein transmembrane domain"/>
    <property type="match status" value="1"/>
</dbReference>
<evidence type="ECO:0000256" key="4">
    <source>
        <dbReference type="ARBA" id="ARBA00023136"/>
    </source>
</evidence>
<keyword evidence="9" id="KW-1185">Reference proteome</keyword>
<dbReference type="InterPro" id="IPR058533">
    <property type="entry name" value="Cation_efflux_TM"/>
</dbReference>
<dbReference type="AlphaFoldDB" id="A0A060UP82"/>
<feature type="domain" description="Cation efflux protein transmembrane" evidence="6">
    <location>
        <begin position="27"/>
        <end position="70"/>
    </location>
</feature>
<keyword evidence="2" id="KW-0812">Transmembrane</keyword>
<evidence type="ECO:0000256" key="2">
    <source>
        <dbReference type="ARBA" id="ARBA00022692"/>
    </source>
</evidence>
<dbReference type="GO" id="GO:0016020">
    <property type="term" value="C:membrane"/>
    <property type="evidence" value="ECO:0007669"/>
    <property type="project" value="UniProtKB-SubCell"/>
</dbReference>
<keyword evidence="3" id="KW-1133">Transmembrane helix</keyword>
<gene>
    <name evidence="8" type="ORF">AFERRI_10316</name>
    <name evidence="7" type="ORF">AFERRI_400036</name>
</gene>
<comment type="subcellular location">
    <subcellularLocation>
        <location evidence="1">Membrane</location>
        <topology evidence="1">Multi-pass membrane protein</topology>
    </subcellularLocation>
</comment>
<dbReference type="SUPFAM" id="SSF161111">
    <property type="entry name" value="Cation efflux protein transmembrane domain-like"/>
    <property type="match status" value="1"/>
</dbReference>
<evidence type="ECO:0000259" key="6">
    <source>
        <dbReference type="Pfam" id="PF01545"/>
    </source>
</evidence>
<reference evidence="7" key="1">
    <citation type="submission" date="2014-03" db="EMBL/GenBank/DDBJ databases">
        <authorList>
            <person name="Genoscope - CEA"/>
        </authorList>
    </citation>
    <scope>NUCLEOTIDE SEQUENCE [LARGE SCALE GENOMIC DNA]</scope>
    <source>
        <strain evidence="7">CF27</strain>
    </source>
</reference>
<name>A0A060UP82_9PROT</name>
<dbReference type="EMBL" id="LT841305">
    <property type="protein sequence ID" value="SMH64283.1"/>
    <property type="molecule type" value="Genomic_DNA"/>
</dbReference>
<dbReference type="InterPro" id="IPR027469">
    <property type="entry name" value="Cation_efflux_TMD_sf"/>
</dbReference>
<evidence type="ECO:0000256" key="3">
    <source>
        <dbReference type="ARBA" id="ARBA00022989"/>
    </source>
</evidence>
<sequence length="85" mass="9277">MATMDAMNTTEKNTPSDVAERQKSRWMIASTGLNGLLSIAKIGWGVYSGSTVVIADAVHSISDLINFVLNCMHTCITMHVCIQFK</sequence>
<keyword evidence="4" id="KW-0472">Membrane</keyword>
<dbReference type="RefSeq" id="WP_035192694.1">
    <property type="nucleotide sequence ID" value="NZ_CCCS020000035.1"/>
</dbReference>